<evidence type="ECO:0000256" key="3">
    <source>
        <dbReference type="ARBA" id="ARBA00022630"/>
    </source>
</evidence>
<dbReference type="Gene3D" id="1.20.140.10">
    <property type="entry name" value="Butyryl-CoA Dehydrogenase, subunit A, domain 3"/>
    <property type="match status" value="1"/>
</dbReference>
<dbReference type="InterPro" id="IPR009075">
    <property type="entry name" value="AcylCo_DH/oxidase_C"/>
</dbReference>
<proteinExistence type="inferred from homology"/>
<keyword evidence="5 7" id="KW-0560">Oxidoreductase</keyword>
<dbReference type="InterPro" id="IPR006091">
    <property type="entry name" value="Acyl-CoA_Oxase/DH_mid-dom"/>
</dbReference>
<dbReference type="Gene3D" id="2.40.110.10">
    <property type="entry name" value="Butyryl-CoA Dehydrogenase, subunit A, domain 2"/>
    <property type="match status" value="1"/>
</dbReference>
<dbReference type="EC" id="1.3.99.-" evidence="11"/>
<dbReference type="InterPro" id="IPR050741">
    <property type="entry name" value="Acyl-CoA_dehydrogenase"/>
</dbReference>
<evidence type="ECO:0000256" key="1">
    <source>
        <dbReference type="ARBA" id="ARBA00001974"/>
    </source>
</evidence>
<gene>
    <name evidence="11" type="primary">fadE_4</name>
    <name evidence="11" type="ORF">NCTC13229_01354</name>
</gene>
<evidence type="ECO:0000313" key="11">
    <source>
        <dbReference type="EMBL" id="SPZ37891.1"/>
    </source>
</evidence>
<keyword evidence="4 7" id="KW-0274">FAD</keyword>
<keyword evidence="3 7" id="KW-0285">Flavoprotein</keyword>
<dbReference type="GO" id="GO:0050660">
    <property type="term" value="F:flavin adenine dinucleotide binding"/>
    <property type="evidence" value="ECO:0007669"/>
    <property type="project" value="InterPro"/>
</dbReference>
<dbReference type="GO" id="GO:0005737">
    <property type="term" value="C:cytoplasm"/>
    <property type="evidence" value="ECO:0007669"/>
    <property type="project" value="TreeGrafter"/>
</dbReference>
<evidence type="ECO:0000313" key="12">
    <source>
        <dbReference type="Proteomes" id="UP000251211"/>
    </source>
</evidence>
<evidence type="ECO:0000256" key="5">
    <source>
        <dbReference type="ARBA" id="ARBA00023002"/>
    </source>
</evidence>
<comment type="similarity">
    <text evidence="2 7">Belongs to the acyl-CoA dehydrogenase family.</text>
</comment>
<evidence type="ECO:0000259" key="10">
    <source>
        <dbReference type="Pfam" id="PF02771"/>
    </source>
</evidence>
<dbReference type="GO" id="GO:0033539">
    <property type="term" value="P:fatty acid beta-oxidation using acyl-CoA dehydrogenase"/>
    <property type="evidence" value="ECO:0007669"/>
    <property type="project" value="TreeGrafter"/>
</dbReference>
<evidence type="ECO:0000256" key="7">
    <source>
        <dbReference type="RuleBase" id="RU362125"/>
    </source>
</evidence>
<feature type="domain" description="Acyl-CoA dehydrogenase/oxidase N-terminal" evidence="10">
    <location>
        <begin position="14"/>
        <end position="119"/>
    </location>
</feature>
<organism evidence="11 12">
    <name type="scientific">Rhodococcus wratislaviensis</name>
    <name type="common">Tsukamurella wratislaviensis</name>
    <dbReference type="NCBI Taxonomy" id="44752"/>
    <lineage>
        <taxon>Bacteria</taxon>
        <taxon>Bacillati</taxon>
        <taxon>Actinomycetota</taxon>
        <taxon>Actinomycetes</taxon>
        <taxon>Mycobacteriales</taxon>
        <taxon>Nocardiaceae</taxon>
        <taxon>Rhodococcus</taxon>
    </lineage>
</organism>
<evidence type="ECO:0000259" key="8">
    <source>
        <dbReference type="Pfam" id="PF00441"/>
    </source>
</evidence>
<dbReference type="InterPro" id="IPR006089">
    <property type="entry name" value="Acyl-CoA_DH_CS"/>
</dbReference>
<dbReference type="Pfam" id="PF00441">
    <property type="entry name" value="Acyl-CoA_dh_1"/>
    <property type="match status" value="1"/>
</dbReference>
<evidence type="ECO:0000259" key="9">
    <source>
        <dbReference type="Pfam" id="PF02770"/>
    </source>
</evidence>
<accession>A0AB38F8W4</accession>
<dbReference type="InterPro" id="IPR046373">
    <property type="entry name" value="Acyl-CoA_Oxase/DH_mid-dom_sf"/>
</dbReference>
<reference evidence="11 12" key="1">
    <citation type="submission" date="2018-06" db="EMBL/GenBank/DDBJ databases">
        <authorList>
            <consortium name="Pathogen Informatics"/>
            <person name="Doyle S."/>
        </authorList>
    </citation>
    <scope>NUCLEOTIDE SEQUENCE [LARGE SCALE GENOMIC DNA]</scope>
    <source>
        <strain evidence="11 12">NCTC13229</strain>
    </source>
</reference>
<dbReference type="InterPro" id="IPR036250">
    <property type="entry name" value="AcylCo_DH-like_C"/>
</dbReference>
<dbReference type="PROSITE" id="PS00072">
    <property type="entry name" value="ACYL_COA_DH_1"/>
    <property type="match status" value="1"/>
</dbReference>
<sequence>MHDKIRELDFDTYLSTIRNFTRTQLVPIECEVDDSGIIPVEIVGEMRALGLFGITLPRKYGGLEWTMAEQVRLTFEFTQTLGVFRSRFSTTIGLASQMLLDHGTEEQKDAYLPAMANGECIGCAAVTEPGAGSDAGAVETTAERRGGGYVINGRKRFITNASIADVMLVLARTDSAIPGAKGTSMFVVPADTPGIEVVAAPLDQMLSWRGSPTCEITFTDVRVPASALLGGAEGEGLEAALRGFNHARTHIAATAVGQSIRLLDESLLHATTRRQFGRPLANFQLIAGMLADIQTDVWAGRAMILDAAGQFDAGPIPLTEIAAAKYFCSEMSGRVADRAVQILGGTGIVGNGIVTRLFRDVRVLRVGEGASQVLQQQIARRIGQTSAQGVAS</sequence>
<protein>
    <submittedName>
        <fullName evidence="11">Acyl-CoA dehydrogenase</fullName>
        <ecNumber evidence="11">1.3.8.1</ecNumber>
        <ecNumber evidence="11">1.3.99.-</ecNumber>
    </submittedName>
</protein>
<dbReference type="Gene3D" id="1.10.540.10">
    <property type="entry name" value="Acyl-CoA dehydrogenase/oxidase, N-terminal domain"/>
    <property type="match status" value="1"/>
</dbReference>
<dbReference type="PIRSF" id="PIRSF016578">
    <property type="entry name" value="HsaA"/>
    <property type="match status" value="1"/>
</dbReference>
<dbReference type="PROSITE" id="PS00073">
    <property type="entry name" value="ACYL_COA_DH_2"/>
    <property type="match status" value="1"/>
</dbReference>
<dbReference type="EMBL" id="UAUI01000002">
    <property type="protein sequence ID" value="SPZ37891.1"/>
    <property type="molecule type" value="Genomic_DNA"/>
</dbReference>
<evidence type="ECO:0000256" key="6">
    <source>
        <dbReference type="ARBA" id="ARBA00052546"/>
    </source>
</evidence>
<feature type="domain" description="Acyl-CoA oxidase/dehydrogenase middle" evidence="9">
    <location>
        <begin position="123"/>
        <end position="221"/>
    </location>
</feature>
<dbReference type="EC" id="1.3.8.1" evidence="11"/>
<dbReference type="FunFam" id="2.40.110.10:FF:000002">
    <property type="entry name" value="Acyl-CoA dehydrogenase fadE12"/>
    <property type="match status" value="1"/>
</dbReference>
<dbReference type="InterPro" id="IPR013786">
    <property type="entry name" value="AcylCoA_DH/ox_N"/>
</dbReference>
<evidence type="ECO:0000256" key="4">
    <source>
        <dbReference type="ARBA" id="ARBA00022827"/>
    </source>
</evidence>
<dbReference type="AlphaFoldDB" id="A0AB38F8W4"/>
<evidence type="ECO:0000256" key="2">
    <source>
        <dbReference type="ARBA" id="ARBA00009347"/>
    </source>
</evidence>
<dbReference type="Pfam" id="PF02770">
    <property type="entry name" value="Acyl-CoA_dh_M"/>
    <property type="match status" value="1"/>
</dbReference>
<dbReference type="PANTHER" id="PTHR48083">
    <property type="entry name" value="MEDIUM-CHAIN SPECIFIC ACYL-COA DEHYDROGENASE, MITOCHONDRIAL-RELATED"/>
    <property type="match status" value="1"/>
</dbReference>
<dbReference type="RefSeq" id="WP_112298961.1">
    <property type="nucleotide sequence ID" value="NZ_QTTP01000001.1"/>
</dbReference>
<dbReference type="Proteomes" id="UP000251211">
    <property type="component" value="Unassembled WGS sequence"/>
</dbReference>
<comment type="cofactor">
    <cofactor evidence="1 7">
        <name>FAD</name>
        <dbReference type="ChEBI" id="CHEBI:57692"/>
    </cofactor>
</comment>
<feature type="domain" description="Acyl-CoA dehydrogenase/oxidase C-terminal" evidence="8">
    <location>
        <begin position="234"/>
        <end position="382"/>
    </location>
</feature>
<comment type="catalytic activity">
    <reaction evidence="6">
        <text>a 2,3-saturated acyl-CoA + A = a 2,3-dehydroacyl-CoA + AH2</text>
        <dbReference type="Rhea" id="RHEA:48608"/>
        <dbReference type="ChEBI" id="CHEBI:13193"/>
        <dbReference type="ChEBI" id="CHEBI:17499"/>
        <dbReference type="ChEBI" id="CHEBI:60015"/>
        <dbReference type="ChEBI" id="CHEBI:65111"/>
    </reaction>
</comment>
<name>A0AB38F8W4_RHOWR</name>
<comment type="caution">
    <text evidence="11">The sequence shown here is derived from an EMBL/GenBank/DDBJ whole genome shotgun (WGS) entry which is preliminary data.</text>
</comment>
<dbReference type="PANTHER" id="PTHR48083:SF31">
    <property type="entry name" value="ACYL-COA DEHYDROGENASE FADE10-RELATED"/>
    <property type="match status" value="1"/>
</dbReference>
<dbReference type="SUPFAM" id="SSF47203">
    <property type="entry name" value="Acyl-CoA dehydrogenase C-terminal domain-like"/>
    <property type="match status" value="1"/>
</dbReference>
<dbReference type="SUPFAM" id="SSF56645">
    <property type="entry name" value="Acyl-CoA dehydrogenase NM domain-like"/>
    <property type="match status" value="1"/>
</dbReference>
<dbReference type="InterPro" id="IPR037069">
    <property type="entry name" value="AcylCoA_DH/ox_N_sf"/>
</dbReference>
<dbReference type="GO" id="GO:0016937">
    <property type="term" value="F:short-chain fatty acyl-CoA dehydrogenase activity"/>
    <property type="evidence" value="ECO:0007669"/>
    <property type="project" value="UniProtKB-EC"/>
</dbReference>
<dbReference type="Pfam" id="PF02771">
    <property type="entry name" value="Acyl-CoA_dh_N"/>
    <property type="match status" value="1"/>
</dbReference>
<dbReference type="InterPro" id="IPR009100">
    <property type="entry name" value="AcylCoA_DH/oxidase_NM_dom_sf"/>
</dbReference>
<dbReference type="FunFam" id="1.20.140.10:FF:000001">
    <property type="entry name" value="Acyl-CoA dehydrogenase"/>
    <property type="match status" value="1"/>
</dbReference>